<comment type="caution">
    <text evidence="1">The sequence shown here is derived from an EMBL/GenBank/DDBJ whole genome shotgun (WGS) entry which is preliminary data.</text>
</comment>
<name>A0A645CKR0_9ZZZZ</name>
<gene>
    <name evidence="1" type="ORF">SDC9_124552</name>
</gene>
<accession>A0A645CKR0</accession>
<dbReference type="AlphaFoldDB" id="A0A645CKR0"/>
<dbReference type="EMBL" id="VSSQ01028021">
    <property type="protein sequence ID" value="MPM77546.1"/>
    <property type="molecule type" value="Genomic_DNA"/>
</dbReference>
<organism evidence="1">
    <name type="scientific">bioreactor metagenome</name>
    <dbReference type="NCBI Taxonomy" id="1076179"/>
    <lineage>
        <taxon>unclassified sequences</taxon>
        <taxon>metagenomes</taxon>
        <taxon>ecological metagenomes</taxon>
    </lineage>
</organism>
<evidence type="ECO:0000313" key="1">
    <source>
        <dbReference type="EMBL" id="MPM77546.1"/>
    </source>
</evidence>
<reference evidence="1" key="1">
    <citation type="submission" date="2019-08" db="EMBL/GenBank/DDBJ databases">
        <authorList>
            <person name="Kucharzyk K."/>
            <person name="Murdoch R.W."/>
            <person name="Higgins S."/>
            <person name="Loffler F."/>
        </authorList>
    </citation>
    <scope>NUCLEOTIDE SEQUENCE</scope>
</reference>
<protein>
    <submittedName>
        <fullName evidence="1">Uncharacterized protein</fullName>
    </submittedName>
</protein>
<proteinExistence type="predicted"/>
<sequence length="72" mass="7688">MVIVPVLSTQSTDTAPNVSTDGNFLTRDCFFARRQAPIDKKTVKITGNSSGIIAIARVMPASILSMTLSFNA</sequence>